<dbReference type="EMBL" id="JBHTAS010000001">
    <property type="protein sequence ID" value="MFC7142197.1"/>
    <property type="molecule type" value="Genomic_DNA"/>
</dbReference>
<dbReference type="InterPro" id="IPR000086">
    <property type="entry name" value="NUDIX_hydrolase_dom"/>
</dbReference>
<dbReference type="Gene3D" id="3.90.79.10">
    <property type="entry name" value="Nucleoside Triphosphate Pyrophosphohydrolase"/>
    <property type="match status" value="1"/>
</dbReference>
<gene>
    <name evidence="2" type="ORF">ACFQMA_20460</name>
</gene>
<dbReference type="PROSITE" id="PS51462">
    <property type="entry name" value="NUDIX"/>
    <property type="match status" value="1"/>
</dbReference>
<evidence type="ECO:0000259" key="1">
    <source>
        <dbReference type="PROSITE" id="PS51462"/>
    </source>
</evidence>
<organism evidence="2 3">
    <name type="scientific">Halosimplex aquaticum</name>
    <dbReference type="NCBI Taxonomy" id="3026162"/>
    <lineage>
        <taxon>Archaea</taxon>
        <taxon>Methanobacteriati</taxon>
        <taxon>Methanobacteriota</taxon>
        <taxon>Stenosarchaea group</taxon>
        <taxon>Halobacteria</taxon>
        <taxon>Halobacteriales</taxon>
        <taxon>Haloarculaceae</taxon>
        <taxon>Halosimplex</taxon>
    </lineage>
</organism>
<dbReference type="PANTHER" id="PTHR43736">
    <property type="entry name" value="ADP-RIBOSE PYROPHOSPHATASE"/>
    <property type="match status" value="1"/>
</dbReference>
<comment type="caution">
    <text evidence="2">The sequence shown here is derived from an EMBL/GenBank/DDBJ whole genome shotgun (WGS) entry which is preliminary data.</text>
</comment>
<accession>A0ABD5Y424</accession>
<dbReference type="CDD" id="cd02883">
    <property type="entry name" value="NUDIX_Hydrolase"/>
    <property type="match status" value="1"/>
</dbReference>
<evidence type="ECO:0000313" key="3">
    <source>
        <dbReference type="Proteomes" id="UP001596432"/>
    </source>
</evidence>
<name>A0ABD5Y424_9EURY</name>
<dbReference type="GeneID" id="78822532"/>
<reference evidence="2 3" key="1">
    <citation type="journal article" date="2019" name="Int. J. Syst. Evol. Microbiol.">
        <title>The Global Catalogue of Microorganisms (GCM) 10K type strain sequencing project: providing services to taxonomists for standard genome sequencing and annotation.</title>
        <authorList>
            <consortium name="The Broad Institute Genomics Platform"/>
            <consortium name="The Broad Institute Genome Sequencing Center for Infectious Disease"/>
            <person name="Wu L."/>
            <person name="Ma J."/>
        </authorList>
    </citation>
    <scope>NUCLEOTIDE SEQUENCE [LARGE SCALE GENOMIC DNA]</scope>
    <source>
        <strain evidence="2 3">XZYJT29</strain>
    </source>
</reference>
<evidence type="ECO:0000313" key="2">
    <source>
        <dbReference type="EMBL" id="MFC7142197.1"/>
    </source>
</evidence>
<keyword evidence="2" id="KW-0378">Hydrolase</keyword>
<dbReference type="SUPFAM" id="SSF55811">
    <property type="entry name" value="Nudix"/>
    <property type="match status" value="1"/>
</dbReference>
<feature type="domain" description="Nudix hydrolase" evidence="1">
    <location>
        <begin position="5"/>
        <end position="140"/>
    </location>
</feature>
<dbReference type="AlphaFoldDB" id="A0ABD5Y424"/>
<dbReference type="Pfam" id="PF00293">
    <property type="entry name" value="NUDIX"/>
    <property type="match status" value="1"/>
</dbReference>
<proteinExistence type="predicted"/>
<dbReference type="RefSeq" id="WP_274323266.1">
    <property type="nucleotide sequence ID" value="NZ_CP118158.1"/>
</dbReference>
<dbReference type="InterPro" id="IPR015797">
    <property type="entry name" value="NUDIX_hydrolase-like_dom_sf"/>
</dbReference>
<keyword evidence="3" id="KW-1185">Reference proteome</keyword>
<dbReference type="Proteomes" id="UP001596432">
    <property type="component" value="Unassembled WGS sequence"/>
</dbReference>
<protein>
    <submittedName>
        <fullName evidence="2">NUDIX hydrolase</fullName>
    </submittedName>
</protein>
<sequence length="145" mass="15682">MEEHAYVVNVDGVVTRDGEYLLIERGAEEEHAPGILGLPGGKLEDPPDGDDAIEATVRREIAEEVGIEVGAVEYVCSGTFEADTGEQCLNVVTLCEYVGGEPAPQDLAEVAAVHWLTREELREHADVPAFTESYVDRAEAVRDGD</sequence>
<dbReference type="GO" id="GO:0016787">
    <property type="term" value="F:hydrolase activity"/>
    <property type="evidence" value="ECO:0007669"/>
    <property type="project" value="UniProtKB-KW"/>
</dbReference>
<dbReference type="PANTHER" id="PTHR43736:SF1">
    <property type="entry name" value="DIHYDRONEOPTERIN TRIPHOSPHATE DIPHOSPHATASE"/>
    <property type="match status" value="1"/>
</dbReference>